<dbReference type="Proteomes" id="UP000032803">
    <property type="component" value="Chromosome I"/>
</dbReference>
<dbReference type="EMBL" id="LN681225">
    <property type="protein sequence ID" value="CEK10085.1"/>
    <property type="molecule type" value="Genomic_DNA"/>
</dbReference>
<sequence length="159" mass="17789">MYSKEEPSEEDILRATKTGMGSLPSPFNPPWSIVCHSNYRSDANKDNVAVLLKKDTSLQGILFRPSSTKGYTTVSILLPDGRANNLMLSNVELNKLEISYKYYKLHLANSIFEIIQASADKATAPLFKALDTELHQRIADAKAEIEAPQRELAARFKMD</sequence>
<dbReference type="KEGG" id="lha:LHA_1024"/>
<proteinExistence type="predicted"/>
<keyword evidence="2" id="KW-1185">Reference proteome</keyword>
<dbReference type="HOGENOM" id="CLU_1658613_0_0_6"/>
<reference evidence="2" key="1">
    <citation type="submission" date="2014-09" db="EMBL/GenBank/DDBJ databases">
        <authorList>
            <person name="Gomez-Valero L."/>
        </authorList>
    </citation>
    <scope>NUCLEOTIDE SEQUENCE [LARGE SCALE GENOMIC DNA]</scope>
    <source>
        <strain evidence="2">ATCC35250</strain>
    </source>
</reference>
<accession>A0A0A8UML0</accession>
<organism evidence="1 2">
    <name type="scientific">Legionella hackeliae</name>
    <dbReference type="NCBI Taxonomy" id="449"/>
    <lineage>
        <taxon>Bacteria</taxon>
        <taxon>Pseudomonadati</taxon>
        <taxon>Pseudomonadota</taxon>
        <taxon>Gammaproteobacteria</taxon>
        <taxon>Legionellales</taxon>
        <taxon>Legionellaceae</taxon>
        <taxon>Legionella</taxon>
    </lineage>
</organism>
<dbReference type="RefSeq" id="WP_045105516.1">
    <property type="nucleotide sequence ID" value="NZ_LN681225.1"/>
</dbReference>
<evidence type="ECO:0000313" key="2">
    <source>
        <dbReference type="Proteomes" id="UP000032803"/>
    </source>
</evidence>
<evidence type="ECO:0000313" key="1">
    <source>
        <dbReference type="EMBL" id="CEK10085.1"/>
    </source>
</evidence>
<dbReference type="PATRIC" id="fig|449.7.peg.3103"/>
<dbReference type="OrthoDB" id="5638816at2"/>
<gene>
    <name evidence="1" type="ORF">LHA_1024</name>
</gene>
<dbReference type="AlphaFoldDB" id="A0A0A8UML0"/>
<protein>
    <submittedName>
        <fullName evidence="1">Uncharacterized protein</fullName>
    </submittedName>
</protein>
<name>A0A0A8UML0_LEGHA</name>